<reference evidence="2" key="1">
    <citation type="submission" date="2021-06" db="EMBL/GenBank/DDBJ databases">
        <title>Parelaphostrongylus tenuis whole genome reference sequence.</title>
        <authorList>
            <person name="Garwood T.J."/>
            <person name="Larsen P.A."/>
            <person name="Fountain-Jones N.M."/>
            <person name="Garbe J.R."/>
            <person name="Macchietto M.G."/>
            <person name="Kania S.A."/>
            <person name="Gerhold R.W."/>
            <person name="Richards J.E."/>
            <person name="Wolf T.M."/>
        </authorList>
    </citation>
    <scope>NUCLEOTIDE SEQUENCE</scope>
    <source>
        <strain evidence="2">MNPRO001-30</strain>
        <tissue evidence="2">Meninges</tissue>
    </source>
</reference>
<feature type="region of interest" description="Disordered" evidence="1">
    <location>
        <begin position="1"/>
        <end position="31"/>
    </location>
</feature>
<evidence type="ECO:0000313" key="3">
    <source>
        <dbReference type="Proteomes" id="UP001196413"/>
    </source>
</evidence>
<dbReference type="EMBL" id="JAHQIW010005342">
    <property type="protein sequence ID" value="KAJ1365722.1"/>
    <property type="molecule type" value="Genomic_DNA"/>
</dbReference>
<dbReference type="Proteomes" id="UP001196413">
    <property type="component" value="Unassembled WGS sequence"/>
</dbReference>
<keyword evidence="3" id="KW-1185">Reference proteome</keyword>
<accession>A0AAD5NA04</accession>
<dbReference type="AlphaFoldDB" id="A0AAD5NA04"/>
<organism evidence="2 3">
    <name type="scientific">Parelaphostrongylus tenuis</name>
    <name type="common">Meningeal worm</name>
    <dbReference type="NCBI Taxonomy" id="148309"/>
    <lineage>
        <taxon>Eukaryota</taxon>
        <taxon>Metazoa</taxon>
        <taxon>Ecdysozoa</taxon>
        <taxon>Nematoda</taxon>
        <taxon>Chromadorea</taxon>
        <taxon>Rhabditida</taxon>
        <taxon>Rhabditina</taxon>
        <taxon>Rhabditomorpha</taxon>
        <taxon>Strongyloidea</taxon>
        <taxon>Metastrongylidae</taxon>
        <taxon>Parelaphostrongylus</taxon>
    </lineage>
</organism>
<proteinExistence type="predicted"/>
<gene>
    <name evidence="2" type="ORF">KIN20_026138</name>
</gene>
<name>A0AAD5NA04_PARTN</name>
<protein>
    <submittedName>
        <fullName evidence="2">Uncharacterized protein</fullName>
    </submittedName>
</protein>
<comment type="caution">
    <text evidence="2">The sequence shown here is derived from an EMBL/GenBank/DDBJ whole genome shotgun (WGS) entry which is preliminary data.</text>
</comment>
<evidence type="ECO:0000313" key="2">
    <source>
        <dbReference type="EMBL" id="KAJ1365722.1"/>
    </source>
</evidence>
<sequence>MVETTISRTRKQAEARNRGGGQAHYGGHLNPGHIPHCCNNKKYNDKRLTSFVQNFAFN</sequence>
<evidence type="ECO:0000256" key="1">
    <source>
        <dbReference type="SAM" id="MobiDB-lite"/>
    </source>
</evidence>